<name>A0AAU9DFH2_9FUSO</name>
<evidence type="ECO:0000256" key="1">
    <source>
        <dbReference type="SAM" id="Coils"/>
    </source>
</evidence>
<evidence type="ECO:0000256" key="2">
    <source>
        <dbReference type="SAM" id="MobiDB-lite"/>
    </source>
</evidence>
<feature type="compositionally biased region" description="Basic residues" evidence="2">
    <location>
        <begin position="469"/>
        <end position="480"/>
    </location>
</feature>
<evidence type="ECO:0000313" key="3">
    <source>
        <dbReference type="EMBL" id="BDU50948.1"/>
    </source>
</evidence>
<reference evidence="3 4" key="1">
    <citation type="submission" date="2022-11" db="EMBL/GenBank/DDBJ databases">
        <title>Haliovirga abyssi gen. nov., sp. nov., a mesophilic fermentative bacterium isolated from the Iheya North hydrothermal field and the proposal of Haliovirgaceae fam. nov.</title>
        <authorList>
            <person name="Miyazaki U."/>
            <person name="Tame A."/>
            <person name="Miyazaki J."/>
            <person name="Takai K."/>
            <person name="Sawayama S."/>
            <person name="Kitajima M."/>
            <person name="Okamoto A."/>
            <person name="Nakagawa S."/>
        </authorList>
    </citation>
    <scope>NUCLEOTIDE SEQUENCE [LARGE SCALE GENOMIC DNA]</scope>
    <source>
        <strain evidence="3 4">IC12</strain>
    </source>
</reference>
<keyword evidence="4" id="KW-1185">Reference proteome</keyword>
<dbReference type="RefSeq" id="WP_307903795.1">
    <property type="nucleotide sequence ID" value="NZ_AP027059.1"/>
</dbReference>
<dbReference type="GO" id="GO:0015562">
    <property type="term" value="F:efflux transmembrane transporter activity"/>
    <property type="evidence" value="ECO:0007669"/>
    <property type="project" value="TreeGrafter"/>
</dbReference>
<dbReference type="Gene3D" id="2.40.50.100">
    <property type="match status" value="1"/>
</dbReference>
<organism evidence="3 4">
    <name type="scientific">Haliovirga abyssi</name>
    <dbReference type="NCBI Taxonomy" id="2996794"/>
    <lineage>
        <taxon>Bacteria</taxon>
        <taxon>Fusobacteriati</taxon>
        <taxon>Fusobacteriota</taxon>
        <taxon>Fusobacteriia</taxon>
        <taxon>Fusobacteriales</taxon>
        <taxon>Haliovirgaceae</taxon>
        <taxon>Haliovirga</taxon>
    </lineage>
</organism>
<feature type="coiled-coil region" evidence="1">
    <location>
        <begin position="156"/>
        <end position="277"/>
    </location>
</feature>
<evidence type="ECO:0000313" key="4">
    <source>
        <dbReference type="Proteomes" id="UP001321582"/>
    </source>
</evidence>
<sequence>MKKISIFVVILIILGSGYFYIQKNSKNSKNSSKIKDVVVEKAKKGDYLETIKVDGVVEVKNVVNVYLAQAETAKKIFVEVGDRVKKGDILVTFNPYDRNLVLRNIKRIELDIENEKAKLKEYNYEVNNTAVLKKEKSIEDLKDSITTNEENLRIKKLEKETLVAQLETKNKDYEVKKKLLEIGGISQLDVENLGNDIKSLEGNIEKKVTDIKENSKGIEQLKKDISLNEKEYNDLIKSYNLDTLKQKNSIIISKNNIEKLDLNLKDAKENLDRYILQITAPVDGVVTDVKIDENAKINTNQNIMTIEDMNSKIITANVISTEIKDVKVGQKANVTSESLKSNKKIVGVITKISEIAEKESGSGYTDIVVPIEIKFNDGENLKPNYEVNCEIITKQKKNALLVSAFAIQNEGNKAFLFTLKNGVAKKQYIKVIDKNDFVANIKGINEKERIIVNPSGLIDGERVNPVSHIRSKIKSKKRSSNKNSKNNFQGPPR</sequence>
<feature type="region of interest" description="Disordered" evidence="2">
    <location>
        <begin position="469"/>
        <end position="493"/>
    </location>
</feature>
<evidence type="ECO:0008006" key="5">
    <source>
        <dbReference type="Google" id="ProtNLM"/>
    </source>
</evidence>
<dbReference type="AlphaFoldDB" id="A0AAU9DFH2"/>
<dbReference type="KEGG" id="haby:HLVA_15170"/>
<proteinExistence type="predicted"/>
<accession>A0AAU9DFH2</accession>
<dbReference type="Proteomes" id="UP001321582">
    <property type="component" value="Chromosome"/>
</dbReference>
<dbReference type="PANTHER" id="PTHR30469:SF33">
    <property type="entry name" value="SLR1207 PROTEIN"/>
    <property type="match status" value="1"/>
</dbReference>
<protein>
    <recommendedName>
        <fullName evidence="5">HlyD family efflux transporter periplasmic adaptor subunit</fullName>
    </recommendedName>
</protein>
<keyword evidence="1" id="KW-0175">Coiled coil</keyword>
<dbReference type="EMBL" id="AP027059">
    <property type="protein sequence ID" value="BDU50948.1"/>
    <property type="molecule type" value="Genomic_DNA"/>
</dbReference>
<dbReference type="PANTHER" id="PTHR30469">
    <property type="entry name" value="MULTIDRUG RESISTANCE PROTEIN MDTA"/>
    <property type="match status" value="1"/>
</dbReference>
<dbReference type="GO" id="GO:1990281">
    <property type="term" value="C:efflux pump complex"/>
    <property type="evidence" value="ECO:0007669"/>
    <property type="project" value="TreeGrafter"/>
</dbReference>
<gene>
    <name evidence="3" type="ORF">HLVA_15170</name>
</gene>
<dbReference type="Gene3D" id="2.40.420.20">
    <property type="match status" value="1"/>
</dbReference>